<name>A0AC34R452_9BILA</name>
<dbReference type="Proteomes" id="UP000887576">
    <property type="component" value="Unplaced"/>
</dbReference>
<accession>A0AC34R452</accession>
<dbReference type="WBParaSite" id="JU765_v2.g3208.t1">
    <property type="protein sequence ID" value="JU765_v2.g3208.t1"/>
    <property type="gene ID" value="JU765_v2.g3208"/>
</dbReference>
<protein>
    <submittedName>
        <fullName evidence="2">Uncharacterized protein</fullName>
    </submittedName>
</protein>
<organism evidence="1 2">
    <name type="scientific">Panagrolaimus sp. JU765</name>
    <dbReference type="NCBI Taxonomy" id="591449"/>
    <lineage>
        <taxon>Eukaryota</taxon>
        <taxon>Metazoa</taxon>
        <taxon>Ecdysozoa</taxon>
        <taxon>Nematoda</taxon>
        <taxon>Chromadorea</taxon>
        <taxon>Rhabditida</taxon>
        <taxon>Tylenchina</taxon>
        <taxon>Panagrolaimomorpha</taxon>
        <taxon>Panagrolaimoidea</taxon>
        <taxon>Panagrolaimidae</taxon>
        <taxon>Panagrolaimus</taxon>
    </lineage>
</organism>
<evidence type="ECO:0000313" key="1">
    <source>
        <dbReference type="Proteomes" id="UP000887576"/>
    </source>
</evidence>
<reference evidence="2" key="1">
    <citation type="submission" date="2022-11" db="UniProtKB">
        <authorList>
            <consortium name="WormBaseParasite"/>
        </authorList>
    </citation>
    <scope>IDENTIFICATION</scope>
</reference>
<evidence type="ECO:0000313" key="2">
    <source>
        <dbReference type="WBParaSite" id="JU765_v2.g3208.t1"/>
    </source>
</evidence>
<sequence length="169" mass="19190">MDILEKPDCTSEDEIVYIAVMSLFEIIQQISDRKRQNTANAVFMEERGIGSVATLLTKKKSKDYAQPMILVLNTNGQRQYAIGTHKAYSVNGTMADAMMSLFDVHYAFSIKYAVAANFYYIIEQLAGLTKVQTTKCRNEICERLNKIVAAKDIIPPYANFQENPHHEQQ</sequence>
<proteinExistence type="predicted"/>